<keyword evidence="3" id="KW-1185">Reference proteome</keyword>
<evidence type="ECO:0000259" key="1">
    <source>
        <dbReference type="PROSITE" id="PS50125"/>
    </source>
</evidence>
<dbReference type="EMBL" id="CP036498">
    <property type="protein sequence ID" value="QUS38025.1"/>
    <property type="molecule type" value="Genomic_DNA"/>
</dbReference>
<accession>A0ABX8A6X5</accession>
<protein>
    <recommendedName>
        <fullName evidence="1">Guanylate cyclase domain-containing protein</fullName>
    </recommendedName>
</protein>
<dbReference type="InterPro" id="IPR029787">
    <property type="entry name" value="Nucleotide_cyclase"/>
</dbReference>
<reference evidence="2 3" key="1">
    <citation type="submission" date="2019-02" db="EMBL/GenBank/DDBJ databases">
        <title>Emended description of the genus Rhodopseudomonas and description of Rhodopseudomonas albus sp. nov., a non-phototrophic, heavy-metal-tolerant bacterium isolated from garden soil.</title>
        <authorList>
            <person name="Bao Z."/>
            <person name="Cao W.W."/>
            <person name="Sato Y."/>
            <person name="Nishizawa T."/>
            <person name="Zhao J."/>
            <person name="Guo Y."/>
            <person name="Ohta H."/>
        </authorList>
    </citation>
    <scope>NUCLEOTIDE SEQUENCE [LARGE SCALE GENOMIC DNA]</scope>
    <source>
        <strain evidence="2 3">SK50-23</strain>
    </source>
</reference>
<dbReference type="SUPFAM" id="SSF55073">
    <property type="entry name" value="Nucleotide cyclase"/>
    <property type="match status" value="2"/>
</dbReference>
<sequence length="493" mass="53573">MSWNQDRAKSRIREHLKTVPQVDRNIALDSAVVTKRGLLSRMPLREAFVVEGAHLYGQLLDFDDLVAEHGQETEAAHRRLLRFLNIHYRVWDSIVDGDDGDRIDYHGARLHAVITSPIGDPAAQIERVVALARKLTEAARKVGESHGFLSRIRFGIDHGKCLAMTTGRGAHEKDTLFLGRPANHAAKLAASRAEQGIFLTETAQKRAVAGAVRKHAGGSTLDETYIETVARRYAFEGLDRTASAIASDTSEPTFRFKRPTLPLSSVKFSELSPADSIRMGMASIFADIDGFTNFVDHSIHGGSEKIREAVKIVHVIREELNSVLKDDFGGKRVRFIGDCIHGCVAQGDRADEPAQSVREAALCASAMRSSFDLCLEAIQPDAAIDLAVGIEYGPTPMTRLGHRGDGSVRCAASRATINAERTQQAIEGGGVRLGTIAAGIADPTIRKHFSSGRLMTFDSASDLLMTPQAPAVQILRGEPAARSHAAAPKPSRR</sequence>
<dbReference type="InterPro" id="IPR001054">
    <property type="entry name" value="A/G_cyclase"/>
</dbReference>
<dbReference type="Gene3D" id="3.30.70.1230">
    <property type="entry name" value="Nucleotide cyclase"/>
    <property type="match status" value="2"/>
</dbReference>
<name>A0ABX8A6X5_9BRAD</name>
<dbReference type="RefSeq" id="WP_211911556.1">
    <property type="nucleotide sequence ID" value="NZ_CP036498.1"/>
</dbReference>
<dbReference type="Pfam" id="PF00211">
    <property type="entry name" value="Guanylate_cyc"/>
    <property type="match status" value="1"/>
</dbReference>
<evidence type="ECO:0000313" key="3">
    <source>
        <dbReference type="Proteomes" id="UP000682843"/>
    </source>
</evidence>
<proteinExistence type="predicted"/>
<feature type="domain" description="Guanylate cyclase" evidence="1">
    <location>
        <begin position="282"/>
        <end position="395"/>
    </location>
</feature>
<organism evidence="2 3">
    <name type="scientific">Tardiphaga alba</name>
    <dbReference type="NCBI Taxonomy" id="340268"/>
    <lineage>
        <taxon>Bacteria</taxon>
        <taxon>Pseudomonadati</taxon>
        <taxon>Pseudomonadota</taxon>
        <taxon>Alphaproteobacteria</taxon>
        <taxon>Hyphomicrobiales</taxon>
        <taxon>Nitrobacteraceae</taxon>
        <taxon>Tardiphaga</taxon>
    </lineage>
</organism>
<gene>
    <name evidence="2" type="ORF">RPMA_03495</name>
</gene>
<dbReference type="PROSITE" id="PS50125">
    <property type="entry name" value="GUANYLATE_CYCLASE_2"/>
    <property type="match status" value="2"/>
</dbReference>
<evidence type="ECO:0000313" key="2">
    <source>
        <dbReference type="EMBL" id="QUS38025.1"/>
    </source>
</evidence>
<dbReference type="Proteomes" id="UP000682843">
    <property type="component" value="Chromosome"/>
</dbReference>
<feature type="domain" description="Guanylate cyclase" evidence="1">
    <location>
        <begin position="53"/>
        <end position="189"/>
    </location>
</feature>